<evidence type="ECO:0000313" key="2">
    <source>
        <dbReference type="Proteomes" id="UP001228636"/>
    </source>
</evidence>
<name>A0AAJ1R337_9FLAO</name>
<sequence>MNSLLIGGAQNVGKSETIYKIANNLVGKGFIAIAGSIPPAFDDFTVVLKGFDKKGQKVNVIITSATDTTDIIKNFKKFFDENGNYDILISSVRDDDFYPRKQFFDIMGINPNDKNLVEIPFAKITRRGGNFAVALNWYSEKTEKLIIHTLNNNPFNI</sequence>
<comment type="caution">
    <text evidence="1">The sequence shown here is derived from an EMBL/GenBank/DDBJ whole genome shotgun (WGS) entry which is preliminary data.</text>
</comment>
<gene>
    <name evidence="1" type="ORF">QWY81_18145</name>
</gene>
<dbReference type="EMBL" id="JAUFQH010000029">
    <property type="protein sequence ID" value="MDN3621391.1"/>
    <property type="molecule type" value="Genomic_DNA"/>
</dbReference>
<dbReference type="RefSeq" id="WP_261972765.1">
    <property type="nucleotide sequence ID" value="NZ_CP103460.1"/>
</dbReference>
<dbReference type="Proteomes" id="UP001228636">
    <property type="component" value="Unassembled WGS sequence"/>
</dbReference>
<protein>
    <submittedName>
        <fullName evidence="1">Uncharacterized protein</fullName>
    </submittedName>
</protein>
<reference evidence="1 2" key="1">
    <citation type="journal article" date="2014" name="Int. J. Syst. Evol. Microbiol.">
        <title>Complete genome sequence of Corynebacterium casei LMG S-19264T (=DSM 44701T), isolated from a smear-ripened cheese.</title>
        <authorList>
            <consortium name="US DOE Joint Genome Institute (JGI-PGF)"/>
            <person name="Walter F."/>
            <person name="Albersmeier A."/>
            <person name="Kalinowski J."/>
            <person name="Ruckert C."/>
        </authorList>
    </citation>
    <scope>NUCLEOTIDE SEQUENCE [LARGE SCALE GENOMIC DNA]</scope>
    <source>
        <strain evidence="1 2">CECT 8670</strain>
    </source>
</reference>
<organism evidence="1 2">
    <name type="scientific">Polaribacter sejongensis</name>
    <dbReference type="NCBI Taxonomy" id="985043"/>
    <lineage>
        <taxon>Bacteria</taxon>
        <taxon>Pseudomonadati</taxon>
        <taxon>Bacteroidota</taxon>
        <taxon>Flavobacteriia</taxon>
        <taxon>Flavobacteriales</taxon>
        <taxon>Flavobacteriaceae</taxon>
    </lineage>
</organism>
<proteinExistence type="predicted"/>
<evidence type="ECO:0000313" key="1">
    <source>
        <dbReference type="EMBL" id="MDN3621391.1"/>
    </source>
</evidence>
<dbReference type="AlphaFoldDB" id="A0AAJ1R337"/>
<accession>A0AAJ1R337</accession>